<dbReference type="AlphaFoldDB" id="A0A3D3R224"/>
<accession>A0A3D3R224</accession>
<evidence type="ECO:0000313" key="2">
    <source>
        <dbReference type="Proteomes" id="UP000263642"/>
    </source>
</evidence>
<evidence type="ECO:0000313" key="1">
    <source>
        <dbReference type="EMBL" id="HCO22132.1"/>
    </source>
</evidence>
<protein>
    <submittedName>
        <fullName evidence="1">Uncharacterized protein</fullName>
    </submittedName>
</protein>
<reference evidence="1 2" key="1">
    <citation type="journal article" date="2018" name="Nat. Biotechnol.">
        <title>A standardized bacterial taxonomy based on genome phylogeny substantially revises the tree of life.</title>
        <authorList>
            <person name="Parks D.H."/>
            <person name="Chuvochina M."/>
            <person name="Waite D.W."/>
            <person name="Rinke C."/>
            <person name="Skarshewski A."/>
            <person name="Chaumeil P.A."/>
            <person name="Hugenholtz P."/>
        </authorList>
    </citation>
    <scope>NUCLEOTIDE SEQUENCE [LARGE SCALE GENOMIC DNA]</scope>
    <source>
        <strain evidence="1">UBA9375</strain>
    </source>
</reference>
<sequence>MSKPPDYPREIIQKTALAALKGYAAAFATQFQNQQKSNQITALFSPPHQLLISDGQFMQKCCLPESNTRTAVSEQSDNDLTLTFRNFTQEMIRLSSRITKPLLDCVHRDLFPRCTNHLTRPACTGLFQYLRRQRADSTRTLNHSMRSRSTFSVADEEYSFRRITRQRVFHEKGNAG</sequence>
<organism evidence="1 2">
    <name type="scientific">Gimesia maris</name>
    <dbReference type="NCBI Taxonomy" id="122"/>
    <lineage>
        <taxon>Bacteria</taxon>
        <taxon>Pseudomonadati</taxon>
        <taxon>Planctomycetota</taxon>
        <taxon>Planctomycetia</taxon>
        <taxon>Planctomycetales</taxon>
        <taxon>Planctomycetaceae</taxon>
        <taxon>Gimesia</taxon>
    </lineage>
</organism>
<dbReference type="Proteomes" id="UP000263642">
    <property type="component" value="Unassembled WGS sequence"/>
</dbReference>
<gene>
    <name evidence="1" type="ORF">DIT97_03350</name>
</gene>
<comment type="caution">
    <text evidence="1">The sequence shown here is derived from an EMBL/GenBank/DDBJ whole genome shotgun (WGS) entry which is preliminary data.</text>
</comment>
<name>A0A3D3R224_9PLAN</name>
<dbReference type="EMBL" id="DQAY01000022">
    <property type="protein sequence ID" value="HCO22132.1"/>
    <property type="molecule type" value="Genomic_DNA"/>
</dbReference>
<proteinExistence type="predicted"/>